<proteinExistence type="predicted"/>
<dbReference type="InterPro" id="IPR037401">
    <property type="entry name" value="SnoaL-like"/>
</dbReference>
<feature type="domain" description="SnoaL-like" evidence="1">
    <location>
        <begin position="28"/>
        <end position="126"/>
    </location>
</feature>
<organism evidence="2 3">
    <name type="scientific">Streptomyces turgidiscabies (strain Car8)</name>
    <dbReference type="NCBI Taxonomy" id="698760"/>
    <lineage>
        <taxon>Bacteria</taxon>
        <taxon>Bacillati</taxon>
        <taxon>Actinomycetota</taxon>
        <taxon>Actinomycetes</taxon>
        <taxon>Kitasatosporales</taxon>
        <taxon>Streptomycetaceae</taxon>
        <taxon>Streptomyces</taxon>
    </lineage>
</organism>
<dbReference type="InterPro" id="IPR032710">
    <property type="entry name" value="NTF2-like_dom_sf"/>
</dbReference>
<protein>
    <recommendedName>
        <fullName evidence="1">SnoaL-like domain-containing protein</fullName>
    </recommendedName>
</protein>
<dbReference type="Gene3D" id="3.10.450.50">
    <property type="match status" value="1"/>
</dbReference>
<dbReference type="Proteomes" id="UP000010931">
    <property type="component" value="Unassembled WGS sequence"/>
</dbReference>
<gene>
    <name evidence="2" type="ORF">STRTUCAR8_02039</name>
</gene>
<dbReference type="SUPFAM" id="SSF54427">
    <property type="entry name" value="NTF2-like"/>
    <property type="match status" value="1"/>
</dbReference>
<evidence type="ECO:0000313" key="3">
    <source>
        <dbReference type="Proteomes" id="UP000010931"/>
    </source>
</evidence>
<evidence type="ECO:0000259" key="1">
    <source>
        <dbReference type="Pfam" id="PF12680"/>
    </source>
</evidence>
<dbReference type="RefSeq" id="WP_006374840.1">
    <property type="nucleotide sequence ID" value="NZ_AEJB01000117.1"/>
</dbReference>
<keyword evidence="3" id="KW-1185">Reference proteome</keyword>
<name>L7FGQ6_STRT8</name>
<dbReference type="PATRIC" id="fig|698760.3.peg.1453"/>
<dbReference type="EMBL" id="AEJB01000117">
    <property type="protein sequence ID" value="ELP69880.1"/>
    <property type="molecule type" value="Genomic_DNA"/>
</dbReference>
<evidence type="ECO:0000313" key="2">
    <source>
        <dbReference type="EMBL" id="ELP69880.1"/>
    </source>
</evidence>
<sequence>MSATSFTVDFDPERPDLTADTDTQNEIFIQVFNSGDGELFNSLYLDDSISNFSGEPLRGEARLKFFKEFLAAKPTLKATVTHSYVAGDVALIGVEYAIDTTGPDGEPVRLEGNCTDVLRRTEDGRWLMAIDRPVASSGLVAD</sequence>
<dbReference type="GeneID" id="97405860"/>
<dbReference type="Pfam" id="PF12680">
    <property type="entry name" value="SnoaL_2"/>
    <property type="match status" value="1"/>
</dbReference>
<dbReference type="STRING" id="85558.T45_06364"/>
<accession>L7FGQ6</accession>
<comment type="caution">
    <text evidence="2">The sequence shown here is derived from an EMBL/GenBank/DDBJ whole genome shotgun (WGS) entry which is preliminary data.</text>
</comment>
<dbReference type="AlphaFoldDB" id="L7FGQ6"/>
<reference evidence="2 3" key="1">
    <citation type="journal article" date="2011" name="Plasmid">
        <title>Streptomyces turgidiscabies Car8 contains a modular pathogenicity island that shares virulence genes with other actinobacterial plant pathogens.</title>
        <authorList>
            <person name="Huguet-Tapia J.C."/>
            <person name="Badger J.H."/>
            <person name="Loria R."/>
            <person name="Pettis G.S."/>
        </authorList>
    </citation>
    <scope>NUCLEOTIDE SEQUENCE [LARGE SCALE GENOMIC DNA]</scope>
    <source>
        <strain evidence="2 3">Car8</strain>
    </source>
</reference>